<dbReference type="SUPFAM" id="SSF53850">
    <property type="entry name" value="Periplasmic binding protein-like II"/>
    <property type="match status" value="1"/>
</dbReference>
<feature type="signal peptide" evidence="1">
    <location>
        <begin position="1"/>
        <end position="22"/>
    </location>
</feature>
<evidence type="ECO:0000313" key="2">
    <source>
        <dbReference type="EMBL" id="MYM39757.1"/>
    </source>
</evidence>
<evidence type="ECO:0000256" key="1">
    <source>
        <dbReference type="SAM" id="SignalP"/>
    </source>
</evidence>
<proteinExistence type="predicted"/>
<organism evidence="2 3">
    <name type="scientific">Duganella qianjiadongensis</name>
    <dbReference type="NCBI Taxonomy" id="2692176"/>
    <lineage>
        <taxon>Bacteria</taxon>
        <taxon>Pseudomonadati</taxon>
        <taxon>Pseudomonadota</taxon>
        <taxon>Betaproteobacteria</taxon>
        <taxon>Burkholderiales</taxon>
        <taxon>Oxalobacteraceae</taxon>
        <taxon>Telluria group</taxon>
        <taxon>Duganella</taxon>
    </lineage>
</organism>
<comment type="caution">
    <text evidence="2">The sequence shown here is derived from an EMBL/GenBank/DDBJ whole genome shotgun (WGS) entry which is preliminary data.</text>
</comment>
<dbReference type="EMBL" id="WWCM01000006">
    <property type="protein sequence ID" value="MYM39757.1"/>
    <property type="molecule type" value="Genomic_DNA"/>
</dbReference>
<dbReference type="Proteomes" id="UP000478090">
    <property type="component" value="Unassembled WGS sequence"/>
</dbReference>
<gene>
    <name evidence="2" type="ORF">GTP27_10490</name>
</gene>
<feature type="chain" id="PRO_5045224181" description="Phosphate ABC transporter substrate-binding protein" evidence="1">
    <location>
        <begin position="23"/>
        <end position="152"/>
    </location>
</feature>
<reference evidence="2 3" key="1">
    <citation type="submission" date="2019-12" db="EMBL/GenBank/DDBJ databases">
        <title>Novel species isolated from a subtropical stream in China.</title>
        <authorList>
            <person name="Lu H."/>
        </authorList>
    </citation>
    <scope>NUCLEOTIDE SEQUENCE [LARGE SCALE GENOMIC DNA]</scope>
    <source>
        <strain evidence="2 3">CY13W</strain>
    </source>
</reference>
<accession>A0ABW9VM37</accession>
<keyword evidence="3" id="KW-1185">Reference proteome</keyword>
<evidence type="ECO:0000313" key="3">
    <source>
        <dbReference type="Proteomes" id="UP000478090"/>
    </source>
</evidence>
<keyword evidence="1" id="KW-0732">Signal</keyword>
<sequence length="152" mass="16913">MMRRLVLLLLGLACLSPPATWAAADEPALAVVMASGSAPPRLGREQIAQIFKHRKRYWDDGSRIQAVNLPASHPLRRSFTQQIYGRNPEELEDYWRDQYFHGVLPPFVLGSEEAVIRLVASTPGAIGYISVCSVDHRVSVLFRLDGSSNCSH</sequence>
<evidence type="ECO:0008006" key="4">
    <source>
        <dbReference type="Google" id="ProtNLM"/>
    </source>
</evidence>
<name>A0ABW9VM37_9BURK</name>
<dbReference type="Gene3D" id="3.40.190.10">
    <property type="entry name" value="Periplasmic binding protein-like II"/>
    <property type="match status" value="1"/>
</dbReference>
<protein>
    <recommendedName>
        <fullName evidence="4">Phosphate ABC transporter substrate-binding protein</fullName>
    </recommendedName>
</protein>